<dbReference type="InterPro" id="IPR010982">
    <property type="entry name" value="Lambda_DNA-bd_dom_sf"/>
</dbReference>
<evidence type="ECO:0000259" key="1">
    <source>
        <dbReference type="PROSITE" id="PS50943"/>
    </source>
</evidence>
<reference evidence="2 3" key="1">
    <citation type="submission" date="2018-07" db="EMBL/GenBank/DDBJ databases">
        <title>Rhodosalinus sp. strain E84T genomic sequence and assembly.</title>
        <authorList>
            <person name="Liu Z.-W."/>
            <person name="Lu D.-C."/>
        </authorList>
    </citation>
    <scope>NUCLEOTIDE SEQUENCE [LARGE SCALE GENOMIC DNA]</scope>
    <source>
        <strain evidence="2 3">E84</strain>
    </source>
</reference>
<evidence type="ECO:0000313" key="2">
    <source>
        <dbReference type="EMBL" id="RBI83329.1"/>
    </source>
</evidence>
<accession>A0A365U4W2</accession>
<gene>
    <name evidence="2" type="ORF">DRV85_16075</name>
</gene>
<dbReference type="Pfam" id="PF01381">
    <property type="entry name" value="HTH_3"/>
    <property type="match status" value="1"/>
</dbReference>
<name>A0A365U4W2_9RHOB</name>
<dbReference type="CDD" id="cd00093">
    <property type="entry name" value="HTH_XRE"/>
    <property type="match status" value="1"/>
</dbReference>
<dbReference type="GO" id="GO:0003677">
    <property type="term" value="F:DNA binding"/>
    <property type="evidence" value="ECO:0007669"/>
    <property type="project" value="InterPro"/>
</dbReference>
<dbReference type="Proteomes" id="UP000253370">
    <property type="component" value="Unassembled WGS sequence"/>
</dbReference>
<dbReference type="AlphaFoldDB" id="A0A365U4W2"/>
<keyword evidence="3" id="KW-1185">Reference proteome</keyword>
<sequence>MTATGAQLRAARNALGWSIEYLAERSGVSVRTIIRYEDHDDVPPSRSGNLKALRRTLENAGIEFIGTPEDRPGIRIAGTPKR</sequence>
<dbReference type="SUPFAM" id="SSF47413">
    <property type="entry name" value="lambda repressor-like DNA-binding domains"/>
    <property type="match status" value="1"/>
</dbReference>
<feature type="domain" description="HTH cro/C1-type" evidence="1">
    <location>
        <begin position="8"/>
        <end position="37"/>
    </location>
</feature>
<evidence type="ECO:0000313" key="3">
    <source>
        <dbReference type="Proteomes" id="UP000253370"/>
    </source>
</evidence>
<comment type="caution">
    <text evidence="2">The sequence shown here is derived from an EMBL/GenBank/DDBJ whole genome shotgun (WGS) entry which is preliminary data.</text>
</comment>
<dbReference type="RefSeq" id="WP_113290501.1">
    <property type="nucleotide sequence ID" value="NZ_QNTQ01000018.1"/>
</dbReference>
<organism evidence="2 3">
    <name type="scientific">Rhodosalinus halophilus</name>
    <dbReference type="NCBI Taxonomy" id="2259333"/>
    <lineage>
        <taxon>Bacteria</taxon>
        <taxon>Pseudomonadati</taxon>
        <taxon>Pseudomonadota</taxon>
        <taxon>Alphaproteobacteria</taxon>
        <taxon>Rhodobacterales</taxon>
        <taxon>Paracoccaceae</taxon>
        <taxon>Rhodosalinus</taxon>
    </lineage>
</organism>
<dbReference type="InterPro" id="IPR001387">
    <property type="entry name" value="Cro/C1-type_HTH"/>
</dbReference>
<dbReference type="Gene3D" id="1.10.260.40">
    <property type="entry name" value="lambda repressor-like DNA-binding domains"/>
    <property type="match status" value="1"/>
</dbReference>
<dbReference type="SMART" id="SM00530">
    <property type="entry name" value="HTH_XRE"/>
    <property type="match status" value="1"/>
</dbReference>
<dbReference type="PROSITE" id="PS50943">
    <property type="entry name" value="HTH_CROC1"/>
    <property type="match status" value="1"/>
</dbReference>
<dbReference type="OrthoDB" id="7206663at2"/>
<protein>
    <submittedName>
        <fullName evidence="2">Transcriptional regulator</fullName>
    </submittedName>
</protein>
<proteinExistence type="predicted"/>
<dbReference type="EMBL" id="QNTQ01000018">
    <property type="protein sequence ID" value="RBI83329.1"/>
    <property type="molecule type" value="Genomic_DNA"/>
</dbReference>